<evidence type="ECO:0000256" key="7">
    <source>
        <dbReference type="ARBA" id="ARBA00023065"/>
    </source>
</evidence>
<dbReference type="GO" id="GO:0005886">
    <property type="term" value="C:plasma membrane"/>
    <property type="evidence" value="ECO:0007669"/>
    <property type="project" value="UniProtKB-SubCell"/>
</dbReference>
<keyword evidence="5 10" id="KW-0812">Transmembrane</keyword>
<feature type="transmembrane region" description="Helical" evidence="10">
    <location>
        <begin position="366"/>
        <end position="387"/>
    </location>
</feature>
<comment type="subcellular location">
    <subcellularLocation>
        <location evidence="1">Cell membrane</location>
        <topology evidence="1">Multi-pass membrane protein</topology>
    </subcellularLocation>
</comment>
<accession>A0AAW5K272</accession>
<evidence type="ECO:0000256" key="6">
    <source>
        <dbReference type="ARBA" id="ARBA00022989"/>
    </source>
</evidence>
<feature type="transmembrane region" description="Helical" evidence="10">
    <location>
        <begin position="62"/>
        <end position="83"/>
    </location>
</feature>
<keyword evidence="4" id="KW-1003">Cell membrane</keyword>
<feature type="transmembrane region" description="Helical" evidence="10">
    <location>
        <begin position="263"/>
        <end position="287"/>
    </location>
</feature>
<gene>
    <name evidence="11" type="ORF">NE630_05550</name>
</gene>
<feature type="transmembrane region" description="Helical" evidence="10">
    <location>
        <begin position="21"/>
        <end position="42"/>
    </location>
</feature>
<dbReference type="Proteomes" id="UP001205919">
    <property type="component" value="Unassembled WGS sequence"/>
</dbReference>
<proteinExistence type="predicted"/>
<dbReference type="InterPro" id="IPR050222">
    <property type="entry name" value="MATE_MdtK"/>
</dbReference>
<feature type="transmembrane region" description="Helical" evidence="10">
    <location>
        <begin position="205"/>
        <end position="224"/>
    </location>
</feature>
<evidence type="ECO:0000256" key="1">
    <source>
        <dbReference type="ARBA" id="ARBA00004651"/>
    </source>
</evidence>
<dbReference type="AlphaFoldDB" id="A0AAW5K272"/>
<evidence type="ECO:0000256" key="3">
    <source>
        <dbReference type="ARBA" id="ARBA00022449"/>
    </source>
</evidence>
<dbReference type="RefSeq" id="WP_034443577.1">
    <property type="nucleotide sequence ID" value="NZ_CABKQM010000008.1"/>
</dbReference>
<dbReference type="GO" id="GO:0015297">
    <property type="term" value="F:antiporter activity"/>
    <property type="evidence" value="ECO:0007669"/>
    <property type="project" value="UniProtKB-KW"/>
</dbReference>
<dbReference type="GO" id="GO:0006811">
    <property type="term" value="P:monoatomic ion transport"/>
    <property type="evidence" value="ECO:0007669"/>
    <property type="project" value="UniProtKB-KW"/>
</dbReference>
<keyword evidence="2" id="KW-0813">Transport</keyword>
<dbReference type="PANTHER" id="PTHR43298:SF2">
    <property type="entry name" value="FMN_FAD EXPORTER YEEO-RELATED"/>
    <property type="match status" value="1"/>
</dbReference>
<dbReference type="PANTHER" id="PTHR43298">
    <property type="entry name" value="MULTIDRUG RESISTANCE PROTEIN NORM-RELATED"/>
    <property type="match status" value="1"/>
</dbReference>
<feature type="transmembrane region" description="Helical" evidence="10">
    <location>
        <begin position="179"/>
        <end position="199"/>
    </location>
</feature>
<dbReference type="InterPro" id="IPR002528">
    <property type="entry name" value="MATE_fam"/>
</dbReference>
<dbReference type="GO" id="GO:0042910">
    <property type="term" value="F:xenobiotic transmembrane transporter activity"/>
    <property type="evidence" value="ECO:0007669"/>
    <property type="project" value="InterPro"/>
</dbReference>
<dbReference type="InterPro" id="IPR048279">
    <property type="entry name" value="MdtK-like"/>
</dbReference>
<keyword evidence="12" id="KW-1185">Reference proteome</keyword>
<dbReference type="PIRSF" id="PIRSF006603">
    <property type="entry name" value="DinF"/>
    <property type="match status" value="1"/>
</dbReference>
<dbReference type="CDD" id="cd13144">
    <property type="entry name" value="MATE_like_4"/>
    <property type="match status" value="1"/>
</dbReference>
<evidence type="ECO:0000313" key="12">
    <source>
        <dbReference type="Proteomes" id="UP001205919"/>
    </source>
</evidence>
<dbReference type="Pfam" id="PF01554">
    <property type="entry name" value="MatE"/>
    <property type="match status" value="2"/>
</dbReference>
<name>A0AAW5K272_9BACT</name>
<reference evidence="11 12" key="1">
    <citation type="submission" date="2022-06" db="EMBL/GenBank/DDBJ databases">
        <title>Isolation of gut microbiota from human fecal samples.</title>
        <authorList>
            <person name="Pamer E.G."/>
            <person name="Barat B."/>
            <person name="Waligurski E."/>
            <person name="Medina S."/>
            <person name="Paddock L."/>
            <person name="Mostad J."/>
        </authorList>
    </citation>
    <scope>NUCLEOTIDE SEQUENCE [LARGE SCALE GENOMIC DNA]</scope>
    <source>
        <strain evidence="11 12">DFI.9.90</strain>
    </source>
</reference>
<evidence type="ECO:0000256" key="2">
    <source>
        <dbReference type="ARBA" id="ARBA00022448"/>
    </source>
</evidence>
<feature type="transmembrane region" description="Helical" evidence="10">
    <location>
        <begin position="424"/>
        <end position="443"/>
    </location>
</feature>
<evidence type="ECO:0000256" key="8">
    <source>
        <dbReference type="ARBA" id="ARBA00023136"/>
    </source>
</evidence>
<evidence type="ECO:0000256" key="4">
    <source>
        <dbReference type="ARBA" id="ARBA00022475"/>
    </source>
</evidence>
<keyword evidence="8 10" id="KW-0472">Membrane</keyword>
<dbReference type="GeneID" id="95756820"/>
<feature type="transmembrane region" description="Helical" evidence="10">
    <location>
        <begin position="293"/>
        <end position="314"/>
    </location>
</feature>
<evidence type="ECO:0000256" key="10">
    <source>
        <dbReference type="SAM" id="Phobius"/>
    </source>
</evidence>
<protein>
    <recommendedName>
        <fullName evidence="9">Multidrug-efflux transporter</fullName>
    </recommendedName>
</protein>
<evidence type="ECO:0000256" key="9">
    <source>
        <dbReference type="ARBA" id="ARBA00031636"/>
    </source>
</evidence>
<feature type="transmembrane region" description="Helical" evidence="10">
    <location>
        <begin position="103"/>
        <end position="126"/>
    </location>
</feature>
<evidence type="ECO:0000256" key="5">
    <source>
        <dbReference type="ARBA" id="ARBA00022692"/>
    </source>
</evidence>
<organism evidence="11 12">
    <name type="scientific">Cloacibacillus evryensis</name>
    <dbReference type="NCBI Taxonomy" id="508460"/>
    <lineage>
        <taxon>Bacteria</taxon>
        <taxon>Thermotogati</taxon>
        <taxon>Synergistota</taxon>
        <taxon>Synergistia</taxon>
        <taxon>Synergistales</taxon>
        <taxon>Synergistaceae</taxon>
        <taxon>Cloacibacillus</taxon>
    </lineage>
</organism>
<evidence type="ECO:0000313" key="11">
    <source>
        <dbReference type="EMBL" id="MCQ4813894.1"/>
    </source>
</evidence>
<keyword evidence="3" id="KW-0050">Antiport</keyword>
<comment type="caution">
    <text evidence="11">The sequence shown here is derived from an EMBL/GenBank/DDBJ whole genome shotgun (WGS) entry which is preliminary data.</text>
</comment>
<feature type="transmembrane region" description="Helical" evidence="10">
    <location>
        <begin position="394"/>
        <end position="418"/>
    </location>
</feature>
<feature type="transmembrane region" description="Helical" evidence="10">
    <location>
        <begin position="138"/>
        <end position="158"/>
    </location>
</feature>
<dbReference type="NCBIfam" id="TIGR00797">
    <property type="entry name" value="matE"/>
    <property type="match status" value="1"/>
</dbReference>
<sequence>MKNRDEVQERNKMAAVPVRRLLFTMSLPLMLSMVMEALYNVVDSLFISRIGENAITALSLAFPVQLLVVSITVGTGVGVGAILSRLLGEGDRRGVNAAAVNGIFLAVLTYVLFLLFGLFCAGSYYASQTDDAEIYRYGVDYLSVCMIWSFGGVGQITFQRLLQSTGRTALSMASQLVGALLNIVLDPILIFGLCGAPAFGVKGAAAATVIGQITALALAVYFNLRMNKEISFDLRGFRPSLSMIRKIYAIGAPAIVMQSLNSLMAFGVNLILIGLSSTAVAAFGIYIKVQNFVFMPAFGLNNAVIAIAAFNYGARNEPRIRETIKYGMLYAAAIMLAGMFAVQLFALPILRLFDASPELLSMGGRAMRIISVSYIFTAYMLIAQGVYQALGNGVYSLAVTLLRVVVVLLPLLWAFSVMFPLKDVWWAFVISEIISTLVSALLLRRICSRRLGVPRSA</sequence>
<feature type="transmembrane region" description="Helical" evidence="10">
    <location>
        <begin position="326"/>
        <end position="346"/>
    </location>
</feature>
<dbReference type="EMBL" id="JANFYT010000009">
    <property type="protein sequence ID" value="MCQ4813894.1"/>
    <property type="molecule type" value="Genomic_DNA"/>
</dbReference>
<keyword evidence="7" id="KW-0406">Ion transport</keyword>
<keyword evidence="6 10" id="KW-1133">Transmembrane helix</keyword>